<dbReference type="Pfam" id="PF13185">
    <property type="entry name" value="GAF_2"/>
    <property type="match status" value="1"/>
</dbReference>
<dbReference type="Pfam" id="PF03861">
    <property type="entry name" value="ANTAR"/>
    <property type="match status" value="1"/>
</dbReference>
<comment type="caution">
    <text evidence="6">The sequence shown here is derived from an EMBL/GenBank/DDBJ whole genome shotgun (WGS) entry which is preliminary data.</text>
</comment>
<accession>A0A9W6NNN1</accession>
<dbReference type="InterPro" id="IPR012074">
    <property type="entry name" value="GAF_ANTAR"/>
</dbReference>
<keyword evidence="2" id="KW-0418">Kinase</keyword>
<dbReference type="Proteomes" id="UP001143480">
    <property type="component" value="Unassembled WGS sequence"/>
</dbReference>
<dbReference type="SMART" id="SM01012">
    <property type="entry name" value="ANTAR"/>
    <property type="match status" value="1"/>
</dbReference>
<dbReference type="PIRSF" id="PIRSF036625">
    <property type="entry name" value="GAF_ANTAR"/>
    <property type="match status" value="1"/>
</dbReference>
<evidence type="ECO:0000313" key="6">
    <source>
        <dbReference type="EMBL" id="GLL03403.1"/>
    </source>
</evidence>
<organism evidence="6 7">
    <name type="scientific">Dactylosporangium matsuzakiense</name>
    <dbReference type="NCBI Taxonomy" id="53360"/>
    <lineage>
        <taxon>Bacteria</taxon>
        <taxon>Bacillati</taxon>
        <taxon>Actinomycetota</taxon>
        <taxon>Actinomycetes</taxon>
        <taxon>Micromonosporales</taxon>
        <taxon>Micromonosporaceae</taxon>
        <taxon>Dactylosporangium</taxon>
    </lineage>
</organism>
<reference evidence="6" key="2">
    <citation type="submission" date="2023-01" db="EMBL/GenBank/DDBJ databases">
        <authorList>
            <person name="Sun Q."/>
            <person name="Evtushenko L."/>
        </authorList>
    </citation>
    <scope>NUCLEOTIDE SEQUENCE</scope>
    <source>
        <strain evidence="6">VKM Ac-1321</strain>
    </source>
</reference>
<dbReference type="GO" id="GO:0003723">
    <property type="term" value="F:RNA binding"/>
    <property type="evidence" value="ECO:0007669"/>
    <property type="project" value="InterPro"/>
</dbReference>
<evidence type="ECO:0000313" key="7">
    <source>
        <dbReference type="Proteomes" id="UP001143480"/>
    </source>
</evidence>
<keyword evidence="7" id="KW-1185">Reference proteome</keyword>
<dbReference type="InterPro" id="IPR005561">
    <property type="entry name" value="ANTAR"/>
</dbReference>
<evidence type="ECO:0000256" key="1">
    <source>
        <dbReference type="ARBA" id="ARBA00022679"/>
    </source>
</evidence>
<dbReference type="SUPFAM" id="SSF55781">
    <property type="entry name" value="GAF domain-like"/>
    <property type="match status" value="1"/>
</dbReference>
<sequence length="242" mass="25506">MSTVSAERLAGIFVEVADTMVAEFDLIEFLQMLADRTAGLLSASTVGLLLADPKGQLRFMAASDEATGLIELFQTQGSDGPCLDAFRTGRPVVNADLRTAAPQWPRFAPVAASVGFRSIHAFPLRLRREVIGAMGVFGTDSGDLGDADVQIVQALADVAAIGLLQHRTISHGVALTEQLQGALNSRVVIEQAKGAVAQAHGISVDAAFVMLRAYARSRNQRLGDVAHLAVTDFGRLPGLAAS</sequence>
<dbReference type="AlphaFoldDB" id="A0A9W6NNN1"/>
<name>A0A9W6NNN1_9ACTN</name>
<evidence type="ECO:0000256" key="2">
    <source>
        <dbReference type="ARBA" id="ARBA00022777"/>
    </source>
</evidence>
<keyword evidence="3" id="KW-0805">Transcription regulation</keyword>
<dbReference type="InterPro" id="IPR003018">
    <property type="entry name" value="GAF"/>
</dbReference>
<evidence type="ECO:0000256" key="4">
    <source>
        <dbReference type="ARBA" id="ARBA00023163"/>
    </source>
</evidence>
<dbReference type="SUPFAM" id="SSF52172">
    <property type="entry name" value="CheY-like"/>
    <property type="match status" value="1"/>
</dbReference>
<feature type="domain" description="ANTAR" evidence="5">
    <location>
        <begin position="169"/>
        <end position="230"/>
    </location>
</feature>
<reference evidence="6" key="1">
    <citation type="journal article" date="2014" name="Int. J. Syst. Evol. Microbiol.">
        <title>Complete genome sequence of Corynebacterium casei LMG S-19264T (=DSM 44701T), isolated from a smear-ripened cheese.</title>
        <authorList>
            <consortium name="US DOE Joint Genome Institute (JGI-PGF)"/>
            <person name="Walter F."/>
            <person name="Albersmeier A."/>
            <person name="Kalinowski J."/>
            <person name="Ruckert C."/>
        </authorList>
    </citation>
    <scope>NUCLEOTIDE SEQUENCE</scope>
    <source>
        <strain evidence="6">VKM Ac-1321</strain>
    </source>
</reference>
<dbReference type="InterPro" id="IPR036388">
    <property type="entry name" value="WH-like_DNA-bd_sf"/>
</dbReference>
<dbReference type="InterPro" id="IPR011006">
    <property type="entry name" value="CheY-like_superfamily"/>
</dbReference>
<gene>
    <name evidence="6" type="ORF">GCM10017581_051480</name>
</gene>
<dbReference type="GO" id="GO:0016301">
    <property type="term" value="F:kinase activity"/>
    <property type="evidence" value="ECO:0007669"/>
    <property type="project" value="UniProtKB-KW"/>
</dbReference>
<dbReference type="Gene3D" id="3.30.450.40">
    <property type="match status" value="1"/>
</dbReference>
<proteinExistence type="predicted"/>
<dbReference type="SMART" id="SM00065">
    <property type="entry name" value="GAF"/>
    <property type="match status" value="1"/>
</dbReference>
<keyword evidence="1" id="KW-0808">Transferase</keyword>
<keyword evidence="4" id="KW-0804">Transcription</keyword>
<dbReference type="Gene3D" id="1.10.10.10">
    <property type="entry name" value="Winged helix-like DNA-binding domain superfamily/Winged helix DNA-binding domain"/>
    <property type="match status" value="1"/>
</dbReference>
<dbReference type="PROSITE" id="PS50921">
    <property type="entry name" value="ANTAR"/>
    <property type="match status" value="1"/>
</dbReference>
<evidence type="ECO:0000256" key="3">
    <source>
        <dbReference type="ARBA" id="ARBA00023015"/>
    </source>
</evidence>
<dbReference type="EMBL" id="BSFP01000033">
    <property type="protein sequence ID" value="GLL03403.1"/>
    <property type="molecule type" value="Genomic_DNA"/>
</dbReference>
<evidence type="ECO:0000259" key="5">
    <source>
        <dbReference type="PROSITE" id="PS50921"/>
    </source>
</evidence>
<dbReference type="RefSeq" id="WP_261961443.1">
    <property type="nucleotide sequence ID" value="NZ_CP073797.1"/>
</dbReference>
<dbReference type="InterPro" id="IPR029016">
    <property type="entry name" value="GAF-like_dom_sf"/>
</dbReference>
<protein>
    <submittedName>
        <fullName evidence="6">Transcriptional regulator</fullName>
    </submittedName>
</protein>